<dbReference type="Gene3D" id="1.20.1250.20">
    <property type="entry name" value="MFS general substrate transporter like domains"/>
    <property type="match status" value="2"/>
</dbReference>
<dbReference type="CDD" id="cd17478">
    <property type="entry name" value="MFS_FsR"/>
    <property type="match status" value="1"/>
</dbReference>
<accession>A0A358HXU7</accession>
<dbReference type="GO" id="GO:0005886">
    <property type="term" value="C:plasma membrane"/>
    <property type="evidence" value="ECO:0007669"/>
    <property type="project" value="TreeGrafter"/>
</dbReference>
<dbReference type="PANTHER" id="PTHR43129">
    <property type="entry name" value="FOSMIDOMYCIN RESISTANCE PROTEIN"/>
    <property type="match status" value="1"/>
</dbReference>
<sequence>MNEAVLKSPQPTRTVLPVLGAASFCHLLNDMIQSLFVAAYPVFKGGFDLSFAQLGLLTLTYQVTASLLQPFIGHFTDRRPQPYSLPFGMGMSLSGLLVLSSAPSFAVLLLGSAMLGVGSSIFHPESSRLARLASGGAHGFAQSLFQVGGNVGSAIGPLLVVAVVLPYGQGSLAWFAFVALGGVIILTLLGRWYKRNGHAVRRPRVIVAPKDRPAHRQVVGGLSVLFCLMLSKWFYLASFTSYYVFYLMEKFPLSEGDAQIYLFVFLAAVAAGTLIGGSVGDRIGRKKVIWGSILGALPFALILPYVGLMAT</sequence>
<feature type="transmembrane region" description="Helical" evidence="4">
    <location>
        <begin position="288"/>
        <end position="308"/>
    </location>
</feature>
<dbReference type="AlphaFoldDB" id="A0A358HXU7"/>
<dbReference type="SUPFAM" id="SSF103473">
    <property type="entry name" value="MFS general substrate transporter"/>
    <property type="match status" value="1"/>
</dbReference>
<dbReference type="PROSITE" id="PS50850">
    <property type="entry name" value="MFS"/>
    <property type="match status" value="1"/>
</dbReference>
<dbReference type="EMBL" id="DOOG01000157">
    <property type="protein sequence ID" value="HBV00007.1"/>
    <property type="molecule type" value="Genomic_DNA"/>
</dbReference>
<gene>
    <name evidence="6" type="ORF">DEF21_19185</name>
</gene>
<keyword evidence="1 4" id="KW-0812">Transmembrane</keyword>
<feature type="transmembrane region" description="Helical" evidence="4">
    <location>
        <begin position="96"/>
        <end position="122"/>
    </location>
</feature>
<dbReference type="InterPro" id="IPR020846">
    <property type="entry name" value="MFS_dom"/>
</dbReference>
<dbReference type="Proteomes" id="UP000264753">
    <property type="component" value="Unassembled WGS sequence"/>
</dbReference>
<reference evidence="6 7" key="1">
    <citation type="journal article" date="2018" name="Nat. Biotechnol.">
        <title>A standardized bacterial taxonomy based on genome phylogeny substantially revises the tree of life.</title>
        <authorList>
            <person name="Parks D.H."/>
            <person name="Chuvochina M."/>
            <person name="Waite D.W."/>
            <person name="Rinke C."/>
            <person name="Skarshewski A."/>
            <person name="Chaumeil P.A."/>
            <person name="Hugenholtz P."/>
        </authorList>
    </citation>
    <scope>NUCLEOTIDE SEQUENCE [LARGE SCALE GENOMIC DNA]</scope>
    <source>
        <strain evidence="6">UBA8707</strain>
    </source>
</reference>
<feature type="transmembrane region" description="Helical" evidence="4">
    <location>
        <begin position="20"/>
        <end position="42"/>
    </location>
</feature>
<evidence type="ECO:0000313" key="7">
    <source>
        <dbReference type="Proteomes" id="UP000264753"/>
    </source>
</evidence>
<dbReference type="InterPro" id="IPR036259">
    <property type="entry name" value="MFS_trans_sf"/>
</dbReference>
<evidence type="ECO:0000256" key="3">
    <source>
        <dbReference type="ARBA" id="ARBA00023136"/>
    </source>
</evidence>
<feature type="transmembrane region" description="Helical" evidence="4">
    <location>
        <begin position="258"/>
        <end position="276"/>
    </location>
</feature>
<evidence type="ECO:0000256" key="2">
    <source>
        <dbReference type="ARBA" id="ARBA00022989"/>
    </source>
</evidence>
<proteinExistence type="predicted"/>
<feature type="non-terminal residue" evidence="6">
    <location>
        <position position="311"/>
    </location>
</feature>
<comment type="caution">
    <text evidence="6">The sequence shown here is derived from an EMBL/GenBank/DDBJ whole genome shotgun (WGS) entry which is preliminary data.</text>
</comment>
<feature type="transmembrane region" description="Helical" evidence="4">
    <location>
        <begin position="54"/>
        <end position="76"/>
    </location>
</feature>
<feature type="transmembrane region" description="Helical" evidence="4">
    <location>
        <begin position="218"/>
        <end position="238"/>
    </location>
</feature>
<evidence type="ECO:0000256" key="4">
    <source>
        <dbReference type="SAM" id="Phobius"/>
    </source>
</evidence>
<organism evidence="6 7">
    <name type="scientific">Thalassospira lucentensis</name>
    <dbReference type="NCBI Taxonomy" id="168935"/>
    <lineage>
        <taxon>Bacteria</taxon>
        <taxon>Pseudomonadati</taxon>
        <taxon>Pseudomonadota</taxon>
        <taxon>Alphaproteobacteria</taxon>
        <taxon>Rhodospirillales</taxon>
        <taxon>Thalassospiraceae</taxon>
        <taxon>Thalassospira</taxon>
    </lineage>
</organism>
<feature type="domain" description="Major facilitator superfamily (MFS) profile" evidence="5">
    <location>
        <begin position="15"/>
        <end position="311"/>
    </location>
</feature>
<name>A0A358HXU7_9PROT</name>
<feature type="transmembrane region" description="Helical" evidence="4">
    <location>
        <begin position="171"/>
        <end position="193"/>
    </location>
</feature>
<evidence type="ECO:0000256" key="1">
    <source>
        <dbReference type="ARBA" id="ARBA00022692"/>
    </source>
</evidence>
<protein>
    <submittedName>
        <fullName evidence="6">MFS transporter</fullName>
    </submittedName>
</protein>
<evidence type="ECO:0000313" key="6">
    <source>
        <dbReference type="EMBL" id="HBV00007.1"/>
    </source>
</evidence>
<evidence type="ECO:0000259" key="5">
    <source>
        <dbReference type="PROSITE" id="PS50850"/>
    </source>
</evidence>
<dbReference type="GO" id="GO:0022857">
    <property type="term" value="F:transmembrane transporter activity"/>
    <property type="evidence" value="ECO:0007669"/>
    <property type="project" value="InterPro"/>
</dbReference>
<keyword evidence="2 4" id="KW-1133">Transmembrane helix</keyword>
<keyword evidence="3 4" id="KW-0472">Membrane</keyword>
<dbReference type="PANTHER" id="PTHR43129:SF1">
    <property type="entry name" value="FOSMIDOMYCIN RESISTANCE PROTEIN"/>
    <property type="match status" value="1"/>
</dbReference>
<dbReference type="RefSeq" id="WP_276654574.1">
    <property type="nucleotide sequence ID" value="NZ_DOOG01000157.1"/>
</dbReference>
<dbReference type="InterPro" id="IPR011701">
    <property type="entry name" value="MFS"/>
</dbReference>
<dbReference type="Pfam" id="PF07690">
    <property type="entry name" value="MFS_1"/>
    <property type="match status" value="1"/>
</dbReference>
<feature type="transmembrane region" description="Helical" evidence="4">
    <location>
        <begin position="143"/>
        <end position="165"/>
    </location>
</feature>